<evidence type="ECO:0000313" key="1">
    <source>
        <dbReference type="EMBL" id="EGC31382.1"/>
    </source>
</evidence>
<dbReference type="GeneID" id="10505851"/>
<evidence type="ECO:0000313" key="2">
    <source>
        <dbReference type="Proteomes" id="UP000001064"/>
    </source>
</evidence>
<dbReference type="EMBL" id="GL871258">
    <property type="protein sequence ID" value="EGC31382.1"/>
    <property type="molecule type" value="Genomic_DNA"/>
</dbReference>
<dbReference type="InParanoid" id="F0ZXF6"/>
<dbReference type="VEuPathDB" id="AmoebaDB:DICPUDRAFT_92806"/>
<reference evidence="2" key="1">
    <citation type="journal article" date="2011" name="Genome Biol.">
        <title>Comparative genomics of the social amoebae Dictyostelium discoideum and Dictyostelium purpureum.</title>
        <authorList>
            <consortium name="US DOE Joint Genome Institute (JGI-PGF)"/>
            <person name="Sucgang R."/>
            <person name="Kuo A."/>
            <person name="Tian X."/>
            <person name="Salerno W."/>
            <person name="Parikh A."/>
            <person name="Feasley C.L."/>
            <person name="Dalin E."/>
            <person name="Tu H."/>
            <person name="Huang E."/>
            <person name="Barry K."/>
            <person name="Lindquist E."/>
            <person name="Shapiro H."/>
            <person name="Bruce D."/>
            <person name="Schmutz J."/>
            <person name="Salamov A."/>
            <person name="Fey P."/>
            <person name="Gaudet P."/>
            <person name="Anjard C."/>
            <person name="Babu M.M."/>
            <person name="Basu S."/>
            <person name="Bushmanova Y."/>
            <person name="van der Wel H."/>
            <person name="Katoh-Kurasawa M."/>
            <person name="Dinh C."/>
            <person name="Coutinho P.M."/>
            <person name="Saito T."/>
            <person name="Elias M."/>
            <person name="Schaap P."/>
            <person name="Kay R.R."/>
            <person name="Henrissat B."/>
            <person name="Eichinger L."/>
            <person name="Rivero F."/>
            <person name="Putnam N.H."/>
            <person name="West C.M."/>
            <person name="Loomis W.F."/>
            <person name="Chisholm R.L."/>
            <person name="Shaulsky G."/>
            <person name="Strassmann J.E."/>
            <person name="Queller D.C."/>
            <person name="Kuspa A."/>
            <person name="Grigoriev I.V."/>
        </authorList>
    </citation>
    <scope>NUCLEOTIDE SEQUENCE [LARGE SCALE GENOMIC DNA]</scope>
    <source>
        <strain evidence="2">QSDP1</strain>
    </source>
</reference>
<gene>
    <name evidence="1" type="ORF">DICPUDRAFT_92806</name>
</gene>
<protein>
    <submittedName>
        <fullName evidence="1">Expressed protein</fullName>
    </submittedName>
</protein>
<sequence length="63" mass="7062">MKGKRTLNEVKKGLFFGLGSGQVKFVDRCSGLKDSRVKNHQEVEMKEALLTAEVPNKVVWRSG</sequence>
<proteinExistence type="predicted"/>
<dbReference type="Proteomes" id="UP000001064">
    <property type="component" value="Unassembled WGS sequence"/>
</dbReference>
<dbReference type="AlphaFoldDB" id="F0ZXF6"/>
<keyword evidence="2" id="KW-1185">Reference proteome</keyword>
<organism evidence="1 2">
    <name type="scientific">Dictyostelium purpureum</name>
    <name type="common">Slime mold</name>
    <dbReference type="NCBI Taxonomy" id="5786"/>
    <lineage>
        <taxon>Eukaryota</taxon>
        <taxon>Amoebozoa</taxon>
        <taxon>Evosea</taxon>
        <taxon>Eumycetozoa</taxon>
        <taxon>Dictyostelia</taxon>
        <taxon>Dictyosteliales</taxon>
        <taxon>Dictyosteliaceae</taxon>
        <taxon>Dictyostelium</taxon>
    </lineage>
</organism>
<name>F0ZXF6_DICPU</name>
<accession>F0ZXF6</accession>
<dbReference type="RefSeq" id="XP_003292103.1">
    <property type="nucleotide sequence ID" value="XM_003292055.1"/>
</dbReference>
<dbReference type="KEGG" id="dpp:DICPUDRAFT_92806"/>